<keyword evidence="3" id="KW-1185">Reference proteome</keyword>
<evidence type="ECO:0000313" key="2">
    <source>
        <dbReference type="EMBL" id="SYX89039.1"/>
    </source>
</evidence>
<reference evidence="3" key="1">
    <citation type="submission" date="2018-08" db="EMBL/GenBank/DDBJ databases">
        <authorList>
            <person name="Blom J."/>
        </authorList>
    </citation>
    <scope>NUCLEOTIDE SEQUENCE [LARGE SCALE GENOMIC DNA]</scope>
    <source>
        <strain evidence="3">CCOS 865</strain>
    </source>
</reference>
<organism evidence="2 3">
    <name type="scientific">Pseudomonas reidholzensis</name>
    <dbReference type="NCBI Taxonomy" id="1785162"/>
    <lineage>
        <taxon>Bacteria</taxon>
        <taxon>Pseudomonadati</taxon>
        <taxon>Pseudomonadota</taxon>
        <taxon>Gammaproteobacteria</taxon>
        <taxon>Pseudomonadales</taxon>
        <taxon>Pseudomonadaceae</taxon>
        <taxon>Pseudomonas</taxon>
    </lineage>
</organism>
<name>A0A383RPM8_9PSED</name>
<accession>A0A383RPM8</accession>
<dbReference type="RefSeq" id="WP_147406491.1">
    <property type="nucleotide sequence ID" value="NZ_CBCSFL010000009.1"/>
</dbReference>
<keyword evidence="1" id="KW-0732">Signal</keyword>
<dbReference type="AlphaFoldDB" id="A0A383RPM8"/>
<sequence>MLKLRPCATSLISVSVLALSSPALADFSFGRSEAAMRGLIRSYGYLLGQDYALERIAQLYPALQAPIRDAQLNFASAYGATIMDQLSGELTAGVGGDTFRQVAAKIKSSTHDQIMSASMPYDEAVEFIAEVNNRAKGKLDGTILPYLLATTYKGQPAAEFSADRLQRFNTQGHPKALGLNLAVALPASWGAAEVEPAHIVQKWQSMAGYGQQMITLEVHNAEAKVTQEEIKGMIDAGQLGTVAPSGSVVTAGGVQSVESLPGYWLDYTTSTERGGKTFYHAGRLNAFYTSDKAFLISCMTTADGSQKAQAQEDFKKIQALCPLVVNSVALKK</sequence>
<proteinExistence type="predicted"/>
<dbReference type="EMBL" id="UNOZ01000007">
    <property type="protein sequence ID" value="SYX89039.1"/>
    <property type="molecule type" value="Genomic_DNA"/>
</dbReference>
<evidence type="ECO:0000256" key="1">
    <source>
        <dbReference type="SAM" id="SignalP"/>
    </source>
</evidence>
<protein>
    <submittedName>
        <fullName evidence="2">Uncharacterized protein</fullName>
    </submittedName>
</protein>
<feature type="chain" id="PRO_5016962897" evidence="1">
    <location>
        <begin position="26"/>
        <end position="332"/>
    </location>
</feature>
<dbReference type="OrthoDB" id="6361147at2"/>
<evidence type="ECO:0000313" key="3">
    <source>
        <dbReference type="Proteomes" id="UP000263595"/>
    </source>
</evidence>
<dbReference type="Proteomes" id="UP000263595">
    <property type="component" value="Unassembled WGS sequence"/>
</dbReference>
<feature type="signal peptide" evidence="1">
    <location>
        <begin position="1"/>
        <end position="25"/>
    </location>
</feature>
<gene>
    <name evidence="2" type="ORF">CCOS865_01279</name>
</gene>